<dbReference type="Pfam" id="PF01244">
    <property type="entry name" value="Peptidase_M19"/>
    <property type="match status" value="1"/>
</dbReference>
<dbReference type="Gene3D" id="3.20.20.140">
    <property type="entry name" value="Metal-dependent hydrolases"/>
    <property type="match status" value="2"/>
</dbReference>
<evidence type="ECO:0000313" key="3">
    <source>
        <dbReference type="EMBL" id="CAI4210453.1"/>
    </source>
</evidence>
<dbReference type="GO" id="GO:0070573">
    <property type="term" value="F:metallodipeptidase activity"/>
    <property type="evidence" value="ECO:0007669"/>
    <property type="project" value="InterPro"/>
</dbReference>
<dbReference type="InterPro" id="IPR008257">
    <property type="entry name" value="Pept_M19"/>
</dbReference>
<dbReference type="EMBL" id="CALLCH030000001">
    <property type="protein sequence ID" value="CAI4210453.1"/>
    <property type="molecule type" value="Genomic_DNA"/>
</dbReference>
<keyword evidence="1 2" id="KW-0224">Dipeptidase</keyword>
<dbReference type="EC" id="3.4.13.19" evidence="2"/>
<dbReference type="InterPro" id="IPR032466">
    <property type="entry name" value="Metal_Hydrolase"/>
</dbReference>
<organism evidence="3 4">
    <name type="scientific">Parascedosporium putredinis</name>
    <dbReference type="NCBI Taxonomy" id="1442378"/>
    <lineage>
        <taxon>Eukaryota</taxon>
        <taxon>Fungi</taxon>
        <taxon>Dikarya</taxon>
        <taxon>Ascomycota</taxon>
        <taxon>Pezizomycotina</taxon>
        <taxon>Sordariomycetes</taxon>
        <taxon>Hypocreomycetidae</taxon>
        <taxon>Microascales</taxon>
        <taxon>Microascaceae</taxon>
        <taxon>Parascedosporium</taxon>
    </lineage>
</organism>
<evidence type="ECO:0000256" key="1">
    <source>
        <dbReference type="ARBA" id="ARBA00022997"/>
    </source>
</evidence>
<sequence>MTESGPSSHTPLIDGHNDIPILIRALYNNHIYQENFTDPFENGGFYGHVDLPRLRKGLNGGFFWSVFVPCPADGDDFSDENYAESVQFTLQQIDLATRLREAYPERFSGNIRASDALDAFKRGQLISPLGIEGLHQIGNSVANLRRFYDLGVRYATLTHNCHNKYADAALVESPIRLAEPKWHGVSAQGQSLVAEMNRLGMIVDLAHTSSAYSVCPHPRNVKDHVLQLVKGRNSSSWSTSTPFIACKGSDNENGLPDDVPEDSNIHQVVKHILHIGRLIGFDHVGLGSDFDGIDKAPEGLEDVSKYPALIAELLRQGVSDEDAAKVAGGNILRVWGDVESVAARLQAAGAAILEDDLPSLWGGSITSHD</sequence>
<dbReference type="Proteomes" id="UP000838763">
    <property type="component" value="Unassembled WGS sequence"/>
</dbReference>
<dbReference type="CDD" id="cd01301">
    <property type="entry name" value="rDP_like"/>
    <property type="match status" value="1"/>
</dbReference>
<dbReference type="SUPFAM" id="SSF51556">
    <property type="entry name" value="Metallo-dependent hydrolases"/>
    <property type="match status" value="1"/>
</dbReference>
<proteinExistence type="inferred from homology"/>
<dbReference type="AlphaFoldDB" id="A0A9P1GTU0"/>
<dbReference type="GO" id="GO:0046872">
    <property type="term" value="F:metal ion binding"/>
    <property type="evidence" value="ECO:0007669"/>
    <property type="project" value="UniProtKB-UniRule"/>
</dbReference>
<dbReference type="PROSITE" id="PS51365">
    <property type="entry name" value="RENAL_DIPEPTIDASE_2"/>
    <property type="match status" value="1"/>
</dbReference>
<comment type="catalytic activity">
    <reaction evidence="2">
        <text>an L-aminoacyl-L-amino acid + H2O = 2 an L-alpha-amino acid</text>
        <dbReference type="Rhea" id="RHEA:48940"/>
        <dbReference type="ChEBI" id="CHEBI:15377"/>
        <dbReference type="ChEBI" id="CHEBI:59869"/>
        <dbReference type="ChEBI" id="CHEBI:77460"/>
        <dbReference type="EC" id="3.4.13.19"/>
    </reaction>
</comment>
<keyword evidence="2" id="KW-0479">Metal-binding</keyword>
<keyword evidence="2" id="KW-0482">Metalloprotease</keyword>
<dbReference type="PANTHER" id="PTHR10443:SF12">
    <property type="entry name" value="DIPEPTIDASE"/>
    <property type="match status" value="1"/>
</dbReference>
<accession>A0A9P1GTU0</accession>
<name>A0A9P1GTU0_9PEZI</name>
<dbReference type="GO" id="GO:0006508">
    <property type="term" value="P:proteolysis"/>
    <property type="evidence" value="ECO:0007669"/>
    <property type="project" value="UniProtKB-KW"/>
</dbReference>
<evidence type="ECO:0000313" key="4">
    <source>
        <dbReference type="Proteomes" id="UP000838763"/>
    </source>
</evidence>
<keyword evidence="2" id="KW-0378">Hydrolase</keyword>
<dbReference type="PANTHER" id="PTHR10443">
    <property type="entry name" value="MICROSOMAL DIPEPTIDASE"/>
    <property type="match status" value="1"/>
</dbReference>
<dbReference type="OrthoDB" id="445695at2759"/>
<evidence type="ECO:0000256" key="2">
    <source>
        <dbReference type="RuleBase" id="RU341113"/>
    </source>
</evidence>
<keyword evidence="2" id="KW-0645">Protease</keyword>
<keyword evidence="4" id="KW-1185">Reference proteome</keyword>
<comment type="caution">
    <text evidence="3">The sequence shown here is derived from an EMBL/GenBank/DDBJ whole genome shotgun (WGS) entry which is preliminary data.</text>
</comment>
<comment type="similarity">
    <text evidence="2">Belongs to the metallo-dependent hydrolases superfamily. Peptidase M19 family.</text>
</comment>
<reference evidence="3" key="1">
    <citation type="submission" date="2022-11" db="EMBL/GenBank/DDBJ databases">
        <authorList>
            <person name="Scott C."/>
            <person name="Bruce N."/>
        </authorList>
    </citation>
    <scope>NUCLEOTIDE SEQUENCE</scope>
</reference>
<comment type="cofactor">
    <cofactor evidence="2">
        <name>Zn(2+)</name>
        <dbReference type="ChEBI" id="CHEBI:29105"/>
    </cofactor>
</comment>
<keyword evidence="2" id="KW-0862">Zinc</keyword>
<gene>
    <name evidence="3" type="ORF">PPNO1_LOCUS256</name>
</gene>
<protein>
    <recommendedName>
        <fullName evidence="2">Dipeptidase</fullName>
        <ecNumber evidence="2">3.4.13.19</ecNumber>
    </recommendedName>
</protein>